<feature type="transmembrane region" description="Helical" evidence="12">
    <location>
        <begin position="161"/>
        <end position="184"/>
    </location>
</feature>
<evidence type="ECO:0000256" key="4">
    <source>
        <dbReference type="ARBA" id="ARBA00022448"/>
    </source>
</evidence>
<dbReference type="Pfam" id="PF00482">
    <property type="entry name" value="T2SSF"/>
    <property type="match status" value="2"/>
</dbReference>
<keyword evidence="5" id="KW-1003">Cell membrane</keyword>
<evidence type="ECO:0000256" key="7">
    <source>
        <dbReference type="ARBA" id="ARBA00022692"/>
    </source>
</evidence>
<feature type="domain" description="Type II secretion system protein GspF" evidence="13">
    <location>
        <begin position="63"/>
        <end position="185"/>
    </location>
</feature>
<evidence type="ECO:0000256" key="2">
    <source>
        <dbReference type="ARBA" id="ARBA00004429"/>
    </source>
</evidence>
<keyword evidence="4 11" id="KW-0813">Transport</keyword>
<feature type="transmembrane region" description="Helical" evidence="12">
    <location>
        <begin position="360"/>
        <end position="386"/>
    </location>
</feature>
<feature type="transmembrane region" description="Helical" evidence="12">
    <location>
        <begin position="204"/>
        <end position="230"/>
    </location>
</feature>
<evidence type="ECO:0000256" key="9">
    <source>
        <dbReference type="ARBA" id="ARBA00023136"/>
    </source>
</evidence>
<protein>
    <recommendedName>
        <fullName evidence="10">General secretion pathway protein F</fullName>
    </recommendedName>
</protein>
<comment type="similarity">
    <text evidence="3 11">Belongs to the GSP F family.</text>
</comment>
<sequence>MPAYSYTAINKVGTKKKGIISAISEREARKLVKDLNLTPLKISESKNLGKTLRIKNKDIVLMTRQLATLLEAGTPIVDSIDITAKQIRNKNLIRVLFNLKEDLVQGKRLGNSMKKFPGVFSDTYISMVSAGDSSGNLDTVFSKLADYLEESASIRQKVISALTYPLILIGFSLIVIISLLAFVLPQVVNQFIKAGAELPFITKFLIGISNNIIPILLVVLFFTVGLYYLYKKYTNNKENKIFIDKKILAIPFLGNFILNSELERFSSTMELLLASGTNLDIALGECSKIFNNQYLSNFVMNAKNDVIEGKDFIASMKHGQVFPDIFIQLISSGYRSGNLEKMFNKVSNFMKSEIENKRSVFLSLLEPIVIIFMGGFIMMIVLAILIPIMQMNTLAI</sequence>
<dbReference type="PANTHER" id="PTHR30012:SF0">
    <property type="entry name" value="TYPE II SECRETION SYSTEM PROTEIN F-RELATED"/>
    <property type="match status" value="1"/>
</dbReference>
<dbReference type="GO" id="GO:0009306">
    <property type="term" value="P:protein secretion"/>
    <property type="evidence" value="ECO:0007669"/>
    <property type="project" value="InterPro"/>
</dbReference>
<dbReference type="Gene3D" id="1.20.81.30">
    <property type="entry name" value="Type II secretion system (T2SS), domain F"/>
    <property type="match status" value="2"/>
</dbReference>
<evidence type="ECO:0000256" key="8">
    <source>
        <dbReference type="ARBA" id="ARBA00022989"/>
    </source>
</evidence>
<organism evidence="14 15">
    <name type="scientific">SAR86 cluster bacterium</name>
    <dbReference type="NCBI Taxonomy" id="2030880"/>
    <lineage>
        <taxon>Bacteria</taxon>
        <taxon>Pseudomonadati</taxon>
        <taxon>Pseudomonadota</taxon>
        <taxon>Gammaproteobacteria</taxon>
        <taxon>SAR86 cluster</taxon>
    </lineage>
</organism>
<evidence type="ECO:0000256" key="1">
    <source>
        <dbReference type="ARBA" id="ARBA00002684"/>
    </source>
</evidence>
<dbReference type="PROSITE" id="PS00874">
    <property type="entry name" value="T2SP_F"/>
    <property type="match status" value="1"/>
</dbReference>
<comment type="function">
    <text evidence="1">Component of the type II secretion system inner membrane complex required for the energy-dependent secretion of extracellular factors such as proteases and toxins from the periplasm.</text>
</comment>
<comment type="subcellular location">
    <subcellularLocation>
        <location evidence="2 11">Cell inner membrane</location>
        <topology evidence="2 11">Multi-pass membrane protein</topology>
    </subcellularLocation>
</comment>
<evidence type="ECO:0000256" key="12">
    <source>
        <dbReference type="SAM" id="Phobius"/>
    </source>
</evidence>
<dbReference type="PANTHER" id="PTHR30012">
    <property type="entry name" value="GENERAL SECRETION PATHWAY PROTEIN"/>
    <property type="match status" value="1"/>
</dbReference>
<dbReference type="PRINTS" id="PR00812">
    <property type="entry name" value="BCTERIALGSPF"/>
</dbReference>
<dbReference type="AlphaFoldDB" id="A0A520N0L4"/>
<keyword evidence="8 12" id="KW-1133">Transmembrane helix</keyword>
<gene>
    <name evidence="14" type="ORF">EVA93_03555</name>
</gene>
<reference evidence="14 15" key="1">
    <citation type="submission" date="2019-02" db="EMBL/GenBank/DDBJ databases">
        <title>Prokaryotic population dynamics and viral predation in marine succession experiment using metagenomics: the confinement effect.</title>
        <authorList>
            <person name="Haro-Moreno J.M."/>
            <person name="Rodriguez-Valera F."/>
            <person name="Lopez-Perez M."/>
        </authorList>
    </citation>
    <scope>NUCLEOTIDE SEQUENCE [LARGE SCALE GENOMIC DNA]</scope>
    <source>
        <strain evidence="14">MED-G160</strain>
    </source>
</reference>
<keyword evidence="9 12" id="KW-0472">Membrane</keyword>
<comment type="caution">
    <text evidence="14">The sequence shown here is derived from an EMBL/GenBank/DDBJ whole genome shotgun (WGS) entry which is preliminary data.</text>
</comment>
<dbReference type="FunFam" id="1.20.81.30:FF:000001">
    <property type="entry name" value="Type II secretion system protein F"/>
    <property type="match status" value="1"/>
</dbReference>
<proteinExistence type="inferred from homology"/>
<dbReference type="InterPro" id="IPR001992">
    <property type="entry name" value="T2SS_GspF/T4SS_PilC_CS"/>
</dbReference>
<keyword evidence="7 11" id="KW-0812">Transmembrane</keyword>
<dbReference type="EMBL" id="SHBF01000020">
    <property type="protein sequence ID" value="RZO27020.1"/>
    <property type="molecule type" value="Genomic_DNA"/>
</dbReference>
<evidence type="ECO:0000313" key="15">
    <source>
        <dbReference type="Proteomes" id="UP000318710"/>
    </source>
</evidence>
<evidence type="ECO:0000256" key="5">
    <source>
        <dbReference type="ARBA" id="ARBA00022475"/>
    </source>
</evidence>
<dbReference type="Proteomes" id="UP000318710">
    <property type="component" value="Unassembled WGS sequence"/>
</dbReference>
<evidence type="ECO:0000259" key="13">
    <source>
        <dbReference type="Pfam" id="PF00482"/>
    </source>
</evidence>
<evidence type="ECO:0000256" key="3">
    <source>
        <dbReference type="ARBA" id="ARBA00005745"/>
    </source>
</evidence>
<keyword evidence="6" id="KW-0997">Cell inner membrane</keyword>
<accession>A0A520N0L4</accession>
<name>A0A520N0L4_9GAMM</name>
<evidence type="ECO:0000256" key="10">
    <source>
        <dbReference type="ARBA" id="ARBA00030750"/>
    </source>
</evidence>
<dbReference type="InterPro" id="IPR003004">
    <property type="entry name" value="GspF/PilC"/>
</dbReference>
<feature type="domain" description="Type II secretion system protein GspF" evidence="13">
    <location>
        <begin position="265"/>
        <end position="387"/>
    </location>
</feature>
<dbReference type="InterPro" id="IPR042094">
    <property type="entry name" value="T2SS_GspF_sf"/>
</dbReference>
<dbReference type="GO" id="GO:0005886">
    <property type="term" value="C:plasma membrane"/>
    <property type="evidence" value="ECO:0007669"/>
    <property type="project" value="UniProtKB-SubCell"/>
</dbReference>
<dbReference type="InterPro" id="IPR018076">
    <property type="entry name" value="T2SS_GspF_dom"/>
</dbReference>
<evidence type="ECO:0000256" key="11">
    <source>
        <dbReference type="RuleBase" id="RU003923"/>
    </source>
</evidence>
<evidence type="ECO:0000313" key="14">
    <source>
        <dbReference type="EMBL" id="RZO27020.1"/>
    </source>
</evidence>
<evidence type="ECO:0000256" key="6">
    <source>
        <dbReference type="ARBA" id="ARBA00022519"/>
    </source>
</evidence>